<evidence type="ECO:0000313" key="5">
    <source>
        <dbReference type="EMBL" id="SEF47019.1"/>
    </source>
</evidence>
<sequence length="82" mass="8756">MKENVLVGDIDKLHKNPIAELVQAACAFNSHIEIISEGKSINAKSLMGIMAFGLKPGIEVVISAEGDDESQAVESIKKFLAC</sequence>
<dbReference type="RefSeq" id="WP_027430428.1">
    <property type="nucleotide sequence ID" value="NZ_FNUL01000002.1"/>
</dbReference>
<evidence type="ECO:0000256" key="3">
    <source>
        <dbReference type="ARBA" id="ARBA00022597"/>
    </source>
</evidence>
<dbReference type="Gene3D" id="3.30.1340.10">
    <property type="entry name" value="HPr-like"/>
    <property type="match status" value="1"/>
</dbReference>
<accession>A0A1H5S8T4</accession>
<name>A0A1H5S8T4_9FIRM</name>
<keyword evidence="3" id="KW-0762">Sugar transport</keyword>
<dbReference type="PRINTS" id="PR00107">
    <property type="entry name" value="PHOSPHOCPHPR"/>
</dbReference>
<evidence type="ECO:0000256" key="2">
    <source>
        <dbReference type="ARBA" id="ARBA00020422"/>
    </source>
</evidence>
<evidence type="ECO:0000313" key="6">
    <source>
        <dbReference type="Proteomes" id="UP000236726"/>
    </source>
</evidence>
<keyword evidence="6" id="KW-1185">Reference proteome</keyword>
<dbReference type="Proteomes" id="UP000236726">
    <property type="component" value="Unassembled WGS sequence"/>
</dbReference>
<dbReference type="PANTHER" id="PTHR33705:SF1">
    <property type="entry name" value="PHOSPHOCARRIER PROTEIN HPR"/>
    <property type="match status" value="1"/>
</dbReference>
<gene>
    <name evidence="5" type="ORF">SAMN05216537_102121</name>
</gene>
<dbReference type="PANTHER" id="PTHR33705">
    <property type="entry name" value="PHOSPHOCARRIER PROTEIN HPR"/>
    <property type="match status" value="1"/>
</dbReference>
<dbReference type="InterPro" id="IPR035895">
    <property type="entry name" value="HPr-like_sf"/>
</dbReference>
<dbReference type="AlphaFoldDB" id="A0A1H5S8T4"/>
<protein>
    <recommendedName>
        <fullName evidence="2">Phosphocarrier protein HPr</fullName>
    </recommendedName>
</protein>
<dbReference type="InterPro" id="IPR050399">
    <property type="entry name" value="HPr"/>
</dbReference>
<dbReference type="EMBL" id="FNUL01000002">
    <property type="protein sequence ID" value="SEF47019.1"/>
    <property type="molecule type" value="Genomic_DNA"/>
</dbReference>
<proteinExistence type="predicted"/>
<comment type="function">
    <text evidence="1">General (non sugar-specific) component of the phosphoenolpyruvate-dependent sugar phosphotransferase system (sugar PTS). This major carbohydrate active-transport system catalyzes the phosphorylation of incoming sugar substrates concomitantly with their translocation across the cell membrane. The phosphoryl group from phosphoenolpyruvate (PEP) is transferred to the phosphoryl carrier protein HPr by enzyme I. Phospho-HPr then transfers it to the PTS EIIA domain.</text>
</comment>
<reference evidence="5 6" key="1">
    <citation type="submission" date="2016-10" db="EMBL/GenBank/DDBJ databases">
        <authorList>
            <person name="de Groot N.N."/>
        </authorList>
    </citation>
    <scope>NUCLEOTIDE SEQUENCE [LARGE SCALE GENOMIC DNA]</scope>
    <source>
        <strain evidence="5 6">D15d</strain>
    </source>
</reference>
<dbReference type="NCBIfam" id="TIGR01003">
    <property type="entry name" value="PTS_HPr_family"/>
    <property type="match status" value="1"/>
</dbReference>
<dbReference type="Pfam" id="PF00381">
    <property type="entry name" value="PTS-HPr"/>
    <property type="match status" value="1"/>
</dbReference>
<feature type="domain" description="HPr" evidence="4">
    <location>
        <begin position="1"/>
        <end position="82"/>
    </location>
</feature>
<keyword evidence="3" id="KW-0813">Transport</keyword>
<organism evidence="5 6">
    <name type="scientific">Lachnospira multipara</name>
    <dbReference type="NCBI Taxonomy" id="28051"/>
    <lineage>
        <taxon>Bacteria</taxon>
        <taxon>Bacillati</taxon>
        <taxon>Bacillota</taxon>
        <taxon>Clostridia</taxon>
        <taxon>Lachnospirales</taxon>
        <taxon>Lachnospiraceae</taxon>
        <taxon>Lachnospira</taxon>
    </lineage>
</organism>
<evidence type="ECO:0000259" key="4">
    <source>
        <dbReference type="PROSITE" id="PS51350"/>
    </source>
</evidence>
<dbReference type="PROSITE" id="PS51350">
    <property type="entry name" value="PTS_HPR_DOM"/>
    <property type="match status" value="1"/>
</dbReference>
<dbReference type="InterPro" id="IPR000032">
    <property type="entry name" value="HPr-like"/>
</dbReference>
<dbReference type="STRING" id="1410661.GCA_000702205_02194"/>
<evidence type="ECO:0000256" key="1">
    <source>
        <dbReference type="ARBA" id="ARBA00003681"/>
    </source>
</evidence>
<dbReference type="SUPFAM" id="SSF55594">
    <property type="entry name" value="HPr-like"/>
    <property type="match status" value="1"/>
</dbReference>